<proteinExistence type="predicted"/>
<evidence type="ECO:0000313" key="3">
    <source>
        <dbReference type="EMBL" id="KZT59908.1"/>
    </source>
</evidence>
<evidence type="ECO:0000256" key="1">
    <source>
        <dbReference type="SAM" id="MobiDB-lite"/>
    </source>
</evidence>
<feature type="region of interest" description="Disordered" evidence="1">
    <location>
        <begin position="297"/>
        <end position="321"/>
    </location>
</feature>
<feature type="compositionally biased region" description="Basic and acidic residues" evidence="1">
    <location>
        <begin position="303"/>
        <end position="318"/>
    </location>
</feature>
<accession>A0A165HYF0</accession>
<protein>
    <submittedName>
        <fullName evidence="3">Uncharacterized protein</fullName>
    </submittedName>
</protein>
<organism evidence="3 4">
    <name type="scientific">Calocera cornea HHB12733</name>
    <dbReference type="NCBI Taxonomy" id="1353952"/>
    <lineage>
        <taxon>Eukaryota</taxon>
        <taxon>Fungi</taxon>
        <taxon>Dikarya</taxon>
        <taxon>Basidiomycota</taxon>
        <taxon>Agaricomycotina</taxon>
        <taxon>Dacrymycetes</taxon>
        <taxon>Dacrymycetales</taxon>
        <taxon>Dacrymycetaceae</taxon>
        <taxon>Calocera</taxon>
    </lineage>
</organism>
<keyword evidence="2" id="KW-0812">Transmembrane</keyword>
<dbReference type="EMBL" id="KV423936">
    <property type="protein sequence ID" value="KZT59908.1"/>
    <property type="molecule type" value="Genomic_DNA"/>
</dbReference>
<feature type="transmembrane region" description="Helical" evidence="2">
    <location>
        <begin position="386"/>
        <end position="405"/>
    </location>
</feature>
<dbReference type="AlphaFoldDB" id="A0A165HYF0"/>
<sequence length="422" mass="47379">MEEPEAEAHSNGTALGTTRTYRQLAGDEDGDLDATAVHTILRTTLPAAATQTMAELDAATLPLLAPGSGDVQGGSVSTTLAPSSELIVITEQPRLTPILEVPVAPNLVNKRRPLFEPRRTRSLPVFLRDQVPLQATAQLVDFPLLPPPVAVPLINSPVPMIQSLSTVPIIEPPAAISTNNTCTEQPQRANEDLLLTDEDVEGNTVLAHSYPPPPYRRGSPHPIIQPLRRQELFLYDIDNPMFWRPVAEAFLKGEEFDSWLLAALRLAFDERRVGMIDDDEEPDVHLMPTIGVFGPPLADTVPESERRHEEEDARREERDGEEGNALCTKLYWDLRFWRASNLGWRSGRLAQDVNAHMRWDWTRGRVLLRAYNNIKAFHRFVKRHKWIFRGIVFSAIILVYVYHATIGEWFHDLLKAAIGKDG</sequence>
<name>A0A165HYF0_9BASI</name>
<keyword evidence="2" id="KW-0472">Membrane</keyword>
<dbReference type="InParanoid" id="A0A165HYF0"/>
<reference evidence="3 4" key="1">
    <citation type="journal article" date="2016" name="Mol. Biol. Evol.">
        <title>Comparative Genomics of Early-Diverging Mushroom-Forming Fungi Provides Insights into the Origins of Lignocellulose Decay Capabilities.</title>
        <authorList>
            <person name="Nagy L.G."/>
            <person name="Riley R."/>
            <person name="Tritt A."/>
            <person name="Adam C."/>
            <person name="Daum C."/>
            <person name="Floudas D."/>
            <person name="Sun H."/>
            <person name="Yadav J.S."/>
            <person name="Pangilinan J."/>
            <person name="Larsson K.H."/>
            <person name="Matsuura K."/>
            <person name="Barry K."/>
            <person name="Labutti K."/>
            <person name="Kuo R."/>
            <person name="Ohm R.A."/>
            <person name="Bhattacharya S.S."/>
            <person name="Shirouzu T."/>
            <person name="Yoshinaga Y."/>
            <person name="Martin F.M."/>
            <person name="Grigoriev I.V."/>
            <person name="Hibbett D.S."/>
        </authorList>
    </citation>
    <scope>NUCLEOTIDE SEQUENCE [LARGE SCALE GENOMIC DNA]</scope>
    <source>
        <strain evidence="3 4">HHB12733</strain>
    </source>
</reference>
<evidence type="ECO:0000256" key="2">
    <source>
        <dbReference type="SAM" id="Phobius"/>
    </source>
</evidence>
<dbReference type="Proteomes" id="UP000076842">
    <property type="component" value="Unassembled WGS sequence"/>
</dbReference>
<keyword evidence="4" id="KW-1185">Reference proteome</keyword>
<gene>
    <name evidence="3" type="ORF">CALCODRAFT_481206</name>
</gene>
<keyword evidence="2" id="KW-1133">Transmembrane helix</keyword>
<evidence type="ECO:0000313" key="4">
    <source>
        <dbReference type="Proteomes" id="UP000076842"/>
    </source>
</evidence>